<feature type="compositionally biased region" description="Polar residues" evidence="1">
    <location>
        <begin position="1560"/>
        <end position="1577"/>
    </location>
</feature>
<feature type="compositionally biased region" description="Basic and acidic residues" evidence="1">
    <location>
        <begin position="909"/>
        <end position="927"/>
    </location>
</feature>
<dbReference type="OrthoDB" id="5595797at2759"/>
<feature type="compositionally biased region" description="Basic and acidic residues" evidence="1">
    <location>
        <begin position="451"/>
        <end position="480"/>
    </location>
</feature>
<evidence type="ECO:0000313" key="3">
    <source>
        <dbReference type="EMBL" id="CEP63712.1"/>
    </source>
</evidence>
<feature type="compositionally biased region" description="Basic and acidic residues" evidence="1">
    <location>
        <begin position="83"/>
        <end position="92"/>
    </location>
</feature>
<feature type="compositionally biased region" description="Basic residues" evidence="1">
    <location>
        <begin position="1519"/>
        <end position="1530"/>
    </location>
</feature>
<reference evidence="3 4" key="1">
    <citation type="submission" date="2014-12" db="EMBL/GenBank/DDBJ databases">
        <authorList>
            <person name="Neuveglise Cecile"/>
        </authorList>
    </citation>
    <scope>NUCLEOTIDE SEQUENCE [LARGE SCALE GENOMIC DNA]</scope>
    <source>
        <strain evidence="3 4">CBS 12615</strain>
    </source>
</reference>
<evidence type="ECO:0000256" key="1">
    <source>
        <dbReference type="SAM" id="MobiDB-lite"/>
    </source>
</evidence>
<feature type="region of interest" description="Disordered" evidence="1">
    <location>
        <begin position="903"/>
        <end position="929"/>
    </location>
</feature>
<dbReference type="InterPro" id="IPR021386">
    <property type="entry name" value="SPP41_DUF3020"/>
</dbReference>
<sequence>MSAEQEELNLSELVGNLLAAHNEDELPSQLEQGHTENIGDIPDLSEHSQTNGEFDDEDLAAVVAQAIGGMEGRGTEEADDLEAVQHDGRVQEETGNAGNKEEEWAQILQQGLLQESQLNAPEHIQGEDEEEEEGEQAINVAGSEHLDNEDEALRRAILESLQGFNVTESQPVPPTHTHEPSKVAHKTKDKEKTSRKDKNKDKKAKKSDKASSSKKKAAKKKKESSKKTDKELSKRASTAPKKTVPEISDGDLLNFEDVIKGFMEQAGDETLPQTESSSRDDLGASEGLSGVTDAETRSLVENTLRAFENELLFGSKPATSKKSTSHSRNKPRVTTAAPAPRKPYEGIQPIVQTLPLSKPKKTKAGDHSKKKKTPKKNSKESEYNEDDFSKALADMVNQVVNTTLSDFQPSIRPPSGAKNLAAPSLEVPTEASPSRPVDLLATRKPSISEKNPSRSDDIRKDSGNESLSKERRPSDERKGVLDRFSMHEDADQSHDHASDLSQVSERVFQANNLEDIPGDSLLSFPDAKLASAPLDSVEHNDGFDINQIMQNAMAMAFHGQVEQQLSQSDLNGFNRQLQGYDVSGFMDGSRTSTKGKKKSSKKKNSGEKKAKTKSAKKKKSLDQSDLGRPASMEGGSVMDFNDYKVKPARGEITTSTGSDVKSNKPKLPHKKKISTQELSAALQATGGSIPGLLDDLPKALNMKGSKNFGKLKKALTPQPISDKFWRKKYKTAVTEAAAKARRQRMDRNKANRRRLKEVRHVRRQERHKKREEERSNEERERKELEILVARGPPYPPNLRLTKKGVPKKPYRWYTRDEMKSKNSAISAEAMRAWRSRAKALRHSSRKSALVTRPKKVTIADHTSDKIIQESDDRAKTLVEESAVPIPIIKLQSMEEALSSELPLGLGGKSLKERDESTGRREKKKDNISYESVRSSKTVVHREKIALHPPWVIPERPPLALPIARRKKKGKVRISGSSKSTKSSRRDGNRLGAPSFIAGNKIVPSSLFPIINTLKAAARAKAAAGATPEEASRHLGAMLRNARLTIAQVLARARGRGARDYGSIKTLDDVKSYQSKLDHNKSKKTPFFTLGSIKAITEQNEDTVGTRIDDGSPRAVQCEDKSLMSKEPLISKVAGDKEIRESASIPAPNLEDDRKEDSSSQITSDATKLPRKSTDEDTRYSSSLLNEDKPKTLEMSPGTSRDQALSKSRVDYSHDPEIKQEVSEPPLKKVKSSQVVKLEEIEPLLIDERGALSKDAITPPPAGDDLPPEVKAELARAINDIVNPPEKSRKKYTRRTTPVLNLEGLVPPTSLISKIKPEGMDDALRHGKLSNSSLTHDNLRPLSPLIIKAEARTKTPMPSKPAFEIKHKFDIPTKNIEGQPMPLIPILKRAKNLLTTDDLTKLKKAMTNERKRKWREVNATKNKDHDLRARLKKRANALFGSLESTPKTSWFNQEYSKRSLKIEVETDEKTKLPTQELSTSITDHEVLNMIVCLLDKEDVARAIENQIKTEASKVGPDRKGSKKKVRAPSKVKKVEAVPLNRRESTQTLAENSVNETKKDSVLSQDGASSHSQPSTRIATTVDPVESIDPVFSQMAKRNRSEEETDSFNGLKRAKSDDYSKSEPLKRPAYIDLGGPD</sequence>
<dbReference type="Pfam" id="PF11223">
    <property type="entry name" value="DUF3020"/>
    <property type="match status" value="1"/>
</dbReference>
<evidence type="ECO:0000313" key="4">
    <source>
        <dbReference type="Proteomes" id="UP000054304"/>
    </source>
</evidence>
<feature type="region of interest" description="Disordered" evidence="1">
    <location>
        <begin position="735"/>
        <end position="781"/>
    </location>
</feature>
<evidence type="ECO:0000259" key="2">
    <source>
        <dbReference type="Pfam" id="PF11223"/>
    </source>
</evidence>
<keyword evidence="4" id="KW-1185">Reference proteome</keyword>
<feature type="region of interest" description="Disordered" evidence="1">
    <location>
        <begin position="310"/>
        <end position="386"/>
    </location>
</feature>
<feature type="compositionally biased region" description="Basic and acidic residues" evidence="1">
    <location>
        <begin position="225"/>
        <end position="234"/>
    </location>
</feature>
<feature type="region of interest" description="Disordered" evidence="1">
    <location>
        <begin position="581"/>
        <end position="673"/>
    </location>
</feature>
<dbReference type="STRING" id="1245769.A0A0C7N0P1"/>
<feature type="compositionally biased region" description="Basic residues" evidence="1">
    <location>
        <begin position="663"/>
        <end position="673"/>
    </location>
</feature>
<feature type="compositionally biased region" description="Polar residues" evidence="1">
    <location>
        <begin position="1544"/>
        <end position="1553"/>
    </location>
</feature>
<feature type="compositionally biased region" description="Basic and acidic residues" evidence="1">
    <location>
        <begin position="1106"/>
        <end position="1123"/>
    </location>
</feature>
<feature type="compositionally biased region" description="Basic residues" evidence="1">
    <location>
        <begin position="358"/>
        <end position="376"/>
    </location>
</feature>
<feature type="compositionally biased region" description="Basic and acidic residues" evidence="1">
    <location>
        <begin position="1531"/>
        <end position="1543"/>
    </location>
</feature>
<feature type="region of interest" description="Disordered" evidence="1">
    <location>
        <begin position="1511"/>
        <end position="1635"/>
    </location>
</feature>
<feature type="compositionally biased region" description="Polar residues" evidence="1">
    <location>
        <begin position="107"/>
        <end position="119"/>
    </location>
</feature>
<feature type="region of interest" description="Disordered" evidence="1">
    <location>
        <begin position="20"/>
        <end position="250"/>
    </location>
</feature>
<protein>
    <submittedName>
        <fullName evidence="3">LALA0S09e00804g1_1</fullName>
    </submittedName>
</protein>
<feature type="compositionally biased region" description="Basic residues" evidence="1">
    <location>
        <begin position="610"/>
        <end position="619"/>
    </location>
</feature>
<dbReference type="EMBL" id="LN736368">
    <property type="protein sequence ID" value="CEP63712.1"/>
    <property type="molecule type" value="Genomic_DNA"/>
</dbReference>
<feature type="compositionally biased region" description="Basic and acidic residues" evidence="1">
    <location>
        <begin position="770"/>
        <end position="781"/>
    </location>
</feature>
<dbReference type="RefSeq" id="XP_022629924.1">
    <property type="nucleotide sequence ID" value="XM_022770600.1"/>
</dbReference>
<feature type="domain" description="DUF3020" evidence="2">
    <location>
        <begin position="1407"/>
        <end position="1454"/>
    </location>
</feature>
<gene>
    <name evidence="3" type="ORF">LALA0_S09e00804g</name>
</gene>
<feature type="region of interest" description="Disordered" evidence="1">
    <location>
        <begin position="263"/>
        <end position="296"/>
    </location>
</feature>
<feature type="compositionally biased region" description="Basic and acidic residues" evidence="1">
    <location>
        <begin position="1612"/>
        <end position="1624"/>
    </location>
</feature>
<feature type="compositionally biased region" description="Polar residues" evidence="1">
    <location>
        <begin position="1196"/>
        <end position="1205"/>
    </location>
</feature>
<dbReference type="Proteomes" id="UP000054304">
    <property type="component" value="Unassembled WGS sequence"/>
</dbReference>
<proteinExistence type="predicted"/>
<organism evidence="3 4">
    <name type="scientific">Lachancea lanzarotensis</name>
    <dbReference type="NCBI Taxonomy" id="1245769"/>
    <lineage>
        <taxon>Eukaryota</taxon>
        <taxon>Fungi</taxon>
        <taxon>Dikarya</taxon>
        <taxon>Ascomycota</taxon>
        <taxon>Saccharomycotina</taxon>
        <taxon>Saccharomycetes</taxon>
        <taxon>Saccharomycetales</taxon>
        <taxon>Saccharomycetaceae</taxon>
        <taxon>Lachancea</taxon>
    </lineage>
</organism>
<dbReference type="HOGENOM" id="CLU_251351_0_0_1"/>
<feature type="compositionally biased region" description="Basic residues" evidence="1">
    <location>
        <begin position="201"/>
        <end position="224"/>
    </location>
</feature>
<dbReference type="GeneID" id="34687230"/>
<feature type="region of interest" description="Disordered" evidence="1">
    <location>
        <begin position="1100"/>
        <end position="1219"/>
    </location>
</feature>
<feature type="compositionally biased region" description="Basic residues" evidence="1">
    <location>
        <begin position="750"/>
        <end position="769"/>
    </location>
</feature>
<name>A0A0C7N0P1_9SACH</name>
<feature type="compositionally biased region" description="Basic and acidic residues" evidence="1">
    <location>
        <begin position="176"/>
        <end position="200"/>
    </location>
</feature>
<feature type="compositionally biased region" description="Basic and acidic residues" evidence="1">
    <location>
        <begin position="1207"/>
        <end position="1219"/>
    </location>
</feature>
<feature type="compositionally biased region" description="Basic residues" evidence="1">
    <location>
        <begin position="593"/>
        <end position="603"/>
    </location>
</feature>
<feature type="region of interest" description="Disordered" evidence="1">
    <location>
        <begin position="405"/>
        <end position="480"/>
    </location>
</feature>
<accession>A0A0C7N0P1</accession>
<feature type="region of interest" description="Disordered" evidence="1">
    <location>
        <begin position="964"/>
        <end position="991"/>
    </location>
</feature>